<comment type="caution">
    <text evidence="3">The sequence shown here is derived from an EMBL/GenBank/DDBJ whole genome shotgun (WGS) entry which is preliminary data.</text>
</comment>
<proteinExistence type="predicted"/>
<protein>
    <submittedName>
        <fullName evidence="3">Uncharacterized protein</fullName>
    </submittedName>
</protein>
<gene>
    <name evidence="3" type="ORF">AK812_SmicGene33876</name>
</gene>
<dbReference type="EMBL" id="LSRX01000992">
    <property type="protein sequence ID" value="OLP85166.1"/>
    <property type="molecule type" value="Genomic_DNA"/>
</dbReference>
<dbReference type="AlphaFoldDB" id="A0A1Q9CQG6"/>
<dbReference type="OrthoDB" id="428720at2759"/>
<dbReference type="Proteomes" id="UP000186817">
    <property type="component" value="Unassembled WGS sequence"/>
</dbReference>
<evidence type="ECO:0000256" key="2">
    <source>
        <dbReference type="SAM" id="MobiDB-lite"/>
    </source>
</evidence>
<reference evidence="3 4" key="1">
    <citation type="submission" date="2016-02" db="EMBL/GenBank/DDBJ databases">
        <title>Genome analysis of coral dinoflagellate symbionts highlights evolutionary adaptations to a symbiotic lifestyle.</title>
        <authorList>
            <person name="Aranda M."/>
            <person name="Li Y."/>
            <person name="Liew Y.J."/>
            <person name="Baumgarten S."/>
            <person name="Simakov O."/>
            <person name="Wilson M."/>
            <person name="Piel J."/>
            <person name="Ashoor H."/>
            <person name="Bougouffa S."/>
            <person name="Bajic V.B."/>
            <person name="Ryu T."/>
            <person name="Ravasi T."/>
            <person name="Bayer T."/>
            <person name="Micklem G."/>
            <person name="Kim H."/>
            <person name="Bhak J."/>
            <person name="Lajeunesse T.C."/>
            <person name="Voolstra C.R."/>
        </authorList>
    </citation>
    <scope>NUCLEOTIDE SEQUENCE [LARGE SCALE GENOMIC DNA]</scope>
    <source>
        <strain evidence="3 4">CCMP2467</strain>
    </source>
</reference>
<accession>A0A1Q9CQG6</accession>
<evidence type="ECO:0000313" key="3">
    <source>
        <dbReference type="EMBL" id="OLP85166.1"/>
    </source>
</evidence>
<keyword evidence="4" id="KW-1185">Reference proteome</keyword>
<evidence type="ECO:0000313" key="4">
    <source>
        <dbReference type="Proteomes" id="UP000186817"/>
    </source>
</evidence>
<evidence type="ECO:0000256" key="1">
    <source>
        <dbReference type="SAM" id="Coils"/>
    </source>
</evidence>
<keyword evidence="1" id="KW-0175">Coiled coil</keyword>
<feature type="coiled-coil region" evidence="1">
    <location>
        <begin position="27"/>
        <end position="75"/>
    </location>
</feature>
<feature type="region of interest" description="Disordered" evidence="2">
    <location>
        <begin position="1"/>
        <end position="27"/>
    </location>
</feature>
<feature type="compositionally biased region" description="Polar residues" evidence="2">
    <location>
        <begin position="16"/>
        <end position="26"/>
    </location>
</feature>
<organism evidence="3 4">
    <name type="scientific">Symbiodinium microadriaticum</name>
    <name type="common">Dinoflagellate</name>
    <name type="synonym">Zooxanthella microadriatica</name>
    <dbReference type="NCBI Taxonomy" id="2951"/>
    <lineage>
        <taxon>Eukaryota</taxon>
        <taxon>Sar</taxon>
        <taxon>Alveolata</taxon>
        <taxon>Dinophyceae</taxon>
        <taxon>Suessiales</taxon>
        <taxon>Symbiodiniaceae</taxon>
        <taxon>Symbiodinium</taxon>
    </lineage>
</organism>
<sequence length="220" mass="24770">MAAPRDEMPGPLPPTLAQQYDAQSHSFEADRARRLALQKELEELQRESEHGKQVLDNLAVKIQSLRAEVERQRKLKPERGCSSCHAVTLQVDAAAQSLLGAAGHVARTLLRDPSADRSELLGTVLQYVEPVKHLDPDLDDLYNRAQVRASHHMRMFRGIPDMFATVLLLLSKFDRFAWRVRECATLEGKSESASARSRNSVDPAAMMLLKTRLWAPKLLR</sequence>
<name>A0A1Q9CQG6_SYMMI</name>